<dbReference type="AlphaFoldDB" id="A0A3Q9HQW8"/>
<evidence type="ECO:0000313" key="2">
    <source>
        <dbReference type="Proteomes" id="UP000267250"/>
    </source>
</evidence>
<dbReference type="KEGG" id="aft:BBF96_09445"/>
<reference evidence="1 2" key="1">
    <citation type="submission" date="2016-07" db="EMBL/GenBank/DDBJ databases">
        <title>Genome and transcriptome analysis of iron-reducing fermentative bacteria Anoxybacter fermentans.</title>
        <authorList>
            <person name="Zeng X."/>
            <person name="Shao Z."/>
        </authorList>
    </citation>
    <scope>NUCLEOTIDE SEQUENCE [LARGE SCALE GENOMIC DNA]</scope>
    <source>
        <strain evidence="1 2">DY22613</strain>
    </source>
</reference>
<sequence>MNKVEEYTIFAVKTIQPWEEGSEYWIPRIYEELKKGKARFGWSYFVEADLRKIKAKIDKNGWNSLSDKEKDSWKHAHFMLSYVKPGDYFVYINMPEYGKCTIVKITGEYIFSEIWDDGEEGDFRHFLPCEFVAYFDRNSNIVHPYLRRRLGLRGAWWRVYAKQEFEELLQEIKEGGHGKDVKERFEEEMNSYLDEISKKLHHIFPGKNLEDLLIGVLGKLPNVKEVRKGPDVNGADLEFVYESGFEIEGLQKEGLCAVQVKSYGGKMGYTKAIEDIRRAFDSNPDYTCGLIISTALKMTEEFEEELEKLRNDTGKNVGILLGKDLASLIVKYGIHN</sequence>
<dbReference type="Proteomes" id="UP000267250">
    <property type="component" value="Chromosome"/>
</dbReference>
<dbReference type="RefSeq" id="WP_127016933.1">
    <property type="nucleotide sequence ID" value="NZ_CP016379.1"/>
</dbReference>
<gene>
    <name evidence="1" type="ORF">BBF96_09445</name>
</gene>
<dbReference type="OrthoDB" id="7057984at2"/>
<organism evidence="1 2">
    <name type="scientific">Anoxybacter fermentans</name>
    <dbReference type="NCBI Taxonomy" id="1323375"/>
    <lineage>
        <taxon>Bacteria</taxon>
        <taxon>Bacillati</taxon>
        <taxon>Bacillota</taxon>
        <taxon>Clostridia</taxon>
        <taxon>Halanaerobiales</taxon>
        <taxon>Anoxybacter</taxon>
    </lineage>
</organism>
<protein>
    <recommendedName>
        <fullName evidence="3">Restriction endonuclease type IV Mrr domain-containing protein</fullName>
    </recommendedName>
</protein>
<name>A0A3Q9HQW8_9FIRM</name>
<keyword evidence="2" id="KW-1185">Reference proteome</keyword>
<evidence type="ECO:0000313" key="1">
    <source>
        <dbReference type="EMBL" id="AZR73593.1"/>
    </source>
</evidence>
<dbReference type="EMBL" id="CP016379">
    <property type="protein sequence ID" value="AZR73593.1"/>
    <property type="molecule type" value="Genomic_DNA"/>
</dbReference>
<accession>A0A3Q9HQW8</accession>
<evidence type="ECO:0008006" key="3">
    <source>
        <dbReference type="Google" id="ProtNLM"/>
    </source>
</evidence>
<proteinExistence type="predicted"/>